<comment type="caution">
    <text evidence="2">The sequence shown here is derived from an EMBL/GenBank/DDBJ whole genome shotgun (WGS) entry which is preliminary data.</text>
</comment>
<evidence type="ECO:0000313" key="2">
    <source>
        <dbReference type="EMBL" id="KAJ2844626.1"/>
    </source>
</evidence>
<gene>
    <name evidence="2" type="ORF">IWW36_005110</name>
</gene>
<feature type="compositionally biased region" description="Low complexity" evidence="1">
    <location>
        <begin position="312"/>
        <end position="339"/>
    </location>
</feature>
<evidence type="ECO:0000313" key="3">
    <source>
        <dbReference type="Proteomes" id="UP001139887"/>
    </source>
</evidence>
<dbReference type="Proteomes" id="UP001139887">
    <property type="component" value="Unassembled WGS sequence"/>
</dbReference>
<feature type="region of interest" description="Disordered" evidence="1">
    <location>
        <begin position="490"/>
        <end position="526"/>
    </location>
</feature>
<feature type="non-terminal residue" evidence="2">
    <location>
        <position position="608"/>
    </location>
</feature>
<proteinExistence type="predicted"/>
<dbReference type="AlphaFoldDB" id="A0A9W8I2B6"/>
<feature type="compositionally biased region" description="Basic residues" evidence="1">
    <location>
        <begin position="30"/>
        <end position="40"/>
    </location>
</feature>
<protein>
    <submittedName>
        <fullName evidence="2">Uncharacterized protein</fullName>
    </submittedName>
</protein>
<feature type="region of interest" description="Disordered" evidence="1">
    <location>
        <begin position="30"/>
        <end position="56"/>
    </location>
</feature>
<feature type="compositionally biased region" description="Polar residues" evidence="1">
    <location>
        <begin position="74"/>
        <end position="92"/>
    </location>
</feature>
<reference evidence="2" key="1">
    <citation type="submission" date="2022-07" db="EMBL/GenBank/DDBJ databases">
        <title>Phylogenomic reconstructions and comparative analyses of Kickxellomycotina fungi.</title>
        <authorList>
            <person name="Reynolds N.K."/>
            <person name="Stajich J.E."/>
            <person name="Barry K."/>
            <person name="Grigoriev I.V."/>
            <person name="Crous P."/>
            <person name="Smith M.E."/>
        </authorList>
    </citation>
    <scope>NUCLEOTIDE SEQUENCE</scope>
    <source>
        <strain evidence="2">NRRL 1566</strain>
    </source>
</reference>
<name>A0A9W8I2B6_9FUNG</name>
<feature type="compositionally biased region" description="Basic and acidic residues" evidence="1">
    <location>
        <begin position="508"/>
        <end position="519"/>
    </location>
</feature>
<accession>A0A9W8I2B6</accession>
<feature type="region of interest" description="Disordered" evidence="1">
    <location>
        <begin position="74"/>
        <end position="109"/>
    </location>
</feature>
<feature type="region of interest" description="Disordered" evidence="1">
    <location>
        <begin position="417"/>
        <end position="440"/>
    </location>
</feature>
<sequence>MIYHFGGQTRTVKRPDYSYERLLALSRSTKSRRWRHRKSQARNSVSMGDYSVPGKSSRSASLIAAQGMGMKRQSVSTAAIASPSISRQNSVQDRGGRSPVHTSTSRSLLHKTSDISGDIPWCDWTDSIRNRPHTDIVQRVVDMWQKVLRGWKRNHRPRTNSFGHRRDSSLSIIGGINVSRTSDAARSSIDNAADKSSVVSSGFTAMLDPYVIEPIGLQRGVSESGRHSLPNNPASLMRQLTGYSQLDNLMMVDDAFDKARTNSATSKSTMECRDDMSKQPMLQHVSKLTTMTGAMAPHRRLSIVKDHEMGRSVSSSDSVSSATSENSDDGASSASSNASLVPPDKESWVLAQFEDTDEAVNVLLLFHARLQERLRKAKTESEEELLSITQGLSEFVEEGLSYVHEEYDDEQAHTDLADESDSDGLYSSDGAETPGLTMSRQGLRAEGPATHLRNAASKSSYSNQGHWTSEAASKQLELKSLNRRLHDVLNQHSNGGDANRGNVRSTRHKLEASEAKSEKQPMSPMRLPRVPSIRRMAFLRSISGEGGSTGTVSTFQPETTKDSAQTFELNPSTDSTASTSVCYHNEESIPCIVCTPSIEDTEYDAMRP</sequence>
<dbReference type="EMBL" id="JANBUW010001026">
    <property type="protein sequence ID" value="KAJ2844626.1"/>
    <property type="molecule type" value="Genomic_DNA"/>
</dbReference>
<keyword evidence="3" id="KW-1185">Reference proteome</keyword>
<organism evidence="2 3">
    <name type="scientific">Coemansia brasiliensis</name>
    <dbReference type="NCBI Taxonomy" id="2650707"/>
    <lineage>
        <taxon>Eukaryota</taxon>
        <taxon>Fungi</taxon>
        <taxon>Fungi incertae sedis</taxon>
        <taxon>Zoopagomycota</taxon>
        <taxon>Kickxellomycotina</taxon>
        <taxon>Kickxellomycetes</taxon>
        <taxon>Kickxellales</taxon>
        <taxon>Kickxellaceae</taxon>
        <taxon>Coemansia</taxon>
    </lineage>
</organism>
<feature type="region of interest" description="Disordered" evidence="1">
    <location>
        <begin position="303"/>
        <end position="341"/>
    </location>
</feature>
<dbReference type="OrthoDB" id="5600189at2759"/>
<evidence type="ECO:0000256" key="1">
    <source>
        <dbReference type="SAM" id="MobiDB-lite"/>
    </source>
</evidence>